<gene>
    <name evidence="6" type="ORF">EZV62_014414</name>
</gene>
<dbReference type="AlphaFoldDB" id="A0A5C7HRZ7"/>
<evidence type="ECO:0000259" key="4">
    <source>
        <dbReference type="PROSITE" id="PS50089"/>
    </source>
</evidence>
<feature type="compositionally biased region" description="Polar residues" evidence="3">
    <location>
        <begin position="17"/>
        <end position="29"/>
    </location>
</feature>
<keyword evidence="1" id="KW-0378">Hydrolase</keyword>
<evidence type="ECO:0000313" key="7">
    <source>
        <dbReference type="Proteomes" id="UP000323000"/>
    </source>
</evidence>
<dbReference type="PANTHER" id="PTHR42648">
    <property type="entry name" value="TRANSPOSASE, PUTATIVE-RELATED"/>
    <property type="match status" value="1"/>
</dbReference>
<dbReference type="GO" id="GO:0008270">
    <property type="term" value="F:zinc ion binding"/>
    <property type="evidence" value="ECO:0007669"/>
    <property type="project" value="UniProtKB-KW"/>
</dbReference>
<dbReference type="Proteomes" id="UP000323000">
    <property type="component" value="Chromosome 6"/>
</dbReference>
<reference evidence="7" key="1">
    <citation type="journal article" date="2019" name="Gigascience">
        <title>De novo genome assembly of the endangered Acer yangbiense, a plant species with extremely small populations endemic to Yunnan Province, China.</title>
        <authorList>
            <person name="Yang J."/>
            <person name="Wariss H.M."/>
            <person name="Tao L."/>
            <person name="Zhang R."/>
            <person name="Yun Q."/>
            <person name="Hollingsworth P."/>
            <person name="Dao Z."/>
            <person name="Luo G."/>
            <person name="Guo H."/>
            <person name="Ma Y."/>
            <person name="Sun W."/>
        </authorList>
    </citation>
    <scope>NUCLEOTIDE SEQUENCE [LARGE SCALE GENOMIC DNA]</scope>
    <source>
        <strain evidence="7">cv. Malutang</strain>
    </source>
</reference>
<keyword evidence="7" id="KW-1185">Reference proteome</keyword>
<evidence type="ECO:0000256" key="2">
    <source>
        <dbReference type="PROSITE-ProRule" id="PRU00175"/>
    </source>
</evidence>
<dbReference type="InterPro" id="IPR057670">
    <property type="entry name" value="SH3_retrovirus"/>
</dbReference>
<feature type="compositionally biased region" description="Acidic residues" evidence="3">
    <location>
        <begin position="7"/>
        <end position="16"/>
    </location>
</feature>
<dbReference type="InterPro" id="IPR001841">
    <property type="entry name" value="Znf_RING"/>
</dbReference>
<keyword evidence="2" id="KW-0862">Zinc</keyword>
<dbReference type="GO" id="GO:0006508">
    <property type="term" value="P:proteolysis"/>
    <property type="evidence" value="ECO:0007669"/>
    <property type="project" value="UniProtKB-KW"/>
</dbReference>
<proteinExistence type="predicted"/>
<keyword evidence="2" id="KW-0479">Metal-binding</keyword>
<name>A0A5C7HRZ7_9ROSI</name>
<dbReference type="Pfam" id="PF25597">
    <property type="entry name" value="SH3_retrovirus"/>
    <property type="match status" value="1"/>
</dbReference>
<evidence type="ECO:0000256" key="1">
    <source>
        <dbReference type="ARBA" id="ARBA00022670"/>
    </source>
</evidence>
<dbReference type="Pfam" id="PF22936">
    <property type="entry name" value="Pol_BBD"/>
    <property type="match status" value="1"/>
</dbReference>
<dbReference type="GO" id="GO:0003676">
    <property type="term" value="F:nucleic acid binding"/>
    <property type="evidence" value="ECO:0007669"/>
    <property type="project" value="InterPro"/>
</dbReference>
<dbReference type="InterPro" id="IPR025724">
    <property type="entry name" value="GAG-pre-integrase_dom"/>
</dbReference>
<comment type="caution">
    <text evidence="6">The sequence shown here is derived from an EMBL/GenBank/DDBJ whole genome shotgun (WGS) entry which is preliminary data.</text>
</comment>
<accession>A0A5C7HRZ7</accession>
<dbReference type="SMART" id="SM00184">
    <property type="entry name" value="RING"/>
    <property type="match status" value="1"/>
</dbReference>
<dbReference type="GO" id="GO:0008233">
    <property type="term" value="F:peptidase activity"/>
    <property type="evidence" value="ECO:0007669"/>
    <property type="project" value="UniProtKB-KW"/>
</dbReference>
<dbReference type="InterPro" id="IPR001584">
    <property type="entry name" value="Integrase_cat-core"/>
</dbReference>
<dbReference type="OrthoDB" id="1737296at2759"/>
<dbReference type="Gene3D" id="3.30.420.10">
    <property type="entry name" value="Ribonuclease H-like superfamily/Ribonuclease H"/>
    <property type="match status" value="1"/>
</dbReference>
<dbReference type="InterPro" id="IPR036397">
    <property type="entry name" value="RNaseH_sf"/>
</dbReference>
<dbReference type="PROSITE" id="PS50994">
    <property type="entry name" value="INTEGRASE"/>
    <property type="match status" value="1"/>
</dbReference>
<dbReference type="Pfam" id="PF13976">
    <property type="entry name" value="gag_pre-integrs"/>
    <property type="match status" value="1"/>
</dbReference>
<dbReference type="Pfam" id="PF00665">
    <property type="entry name" value="rve"/>
    <property type="match status" value="1"/>
</dbReference>
<evidence type="ECO:0000256" key="3">
    <source>
        <dbReference type="SAM" id="MobiDB-lite"/>
    </source>
</evidence>
<dbReference type="SUPFAM" id="SSF57850">
    <property type="entry name" value="RING/U-box"/>
    <property type="match status" value="1"/>
</dbReference>
<dbReference type="InterPro" id="IPR013083">
    <property type="entry name" value="Znf_RING/FYVE/PHD"/>
</dbReference>
<dbReference type="GO" id="GO:0015074">
    <property type="term" value="P:DNA integration"/>
    <property type="evidence" value="ECO:0007669"/>
    <property type="project" value="InterPro"/>
</dbReference>
<keyword evidence="2" id="KW-0863">Zinc-finger</keyword>
<dbReference type="InterPro" id="IPR054722">
    <property type="entry name" value="PolX-like_BBD"/>
</dbReference>
<dbReference type="InterPro" id="IPR039537">
    <property type="entry name" value="Retrotran_Ty1/copia-like"/>
</dbReference>
<evidence type="ECO:0008006" key="8">
    <source>
        <dbReference type="Google" id="ProtNLM"/>
    </source>
</evidence>
<dbReference type="Gene3D" id="3.30.40.10">
    <property type="entry name" value="Zinc/RING finger domain, C3HC4 (zinc finger)"/>
    <property type="match status" value="1"/>
</dbReference>
<dbReference type="EMBL" id="VAHF01000006">
    <property type="protein sequence ID" value="TXG59841.1"/>
    <property type="molecule type" value="Genomic_DNA"/>
</dbReference>
<feature type="domain" description="Integrase catalytic" evidence="5">
    <location>
        <begin position="351"/>
        <end position="515"/>
    </location>
</feature>
<dbReference type="Pfam" id="PF13639">
    <property type="entry name" value="zf-RING_2"/>
    <property type="match status" value="1"/>
</dbReference>
<feature type="compositionally biased region" description="Polar residues" evidence="3">
    <location>
        <begin position="64"/>
        <end position="74"/>
    </location>
</feature>
<feature type="region of interest" description="Disordered" evidence="3">
    <location>
        <begin position="1"/>
        <end position="82"/>
    </location>
</feature>
<dbReference type="PANTHER" id="PTHR42648:SF26">
    <property type="entry name" value="INTEGRASE CATALYTIC DOMAIN-CONTAINING PROTEIN"/>
    <property type="match status" value="1"/>
</dbReference>
<protein>
    <recommendedName>
        <fullName evidence="8">Integrase catalytic domain-containing protein</fullName>
    </recommendedName>
</protein>
<evidence type="ECO:0000259" key="5">
    <source>
        <dbReference type="PROSITE" id="PS50994"/>
    </source>
</evidence>
<feature type="domain" description="RING-type" evidence="4">
    <location>
        <begin position="724"/>
        <end position="766"/>
    </location>
</feature>
<sequence>MGSTTLDQEDSQEGSQEDSPAVNRRTSPVVNRGTATHMEQDARSRTNQKVPTLTKKQREVRFDQSYSGNITRQQQPPPQGNVAQQVEYSHDNSYQVRNNSLNAMTASASSVADSNWYIDSGATNHITPDFNNLSISSEYRGNDRLAVGNGQTLAISHVGSLNLVSNMHSLCNILLTNVLFVPGITKNLLSIAQLTQDNNVTVEFDSCCCVIKDKVTKNILLKGTLREKLYQINAGRCLKSKVKFVEFVPKSVSSISSFHTALNNTGMLTAAKIVKVPECNSFALTSGLLPLPKLQFVKTWHNRLGHPSSRVLSCVLNSLNMKVSDLDLNNFCDACKLGKVHRLPYSLSDHKCTVPLELVCTDVWGPSPFPSTQGYKYYVSFIDVYSRYCWIYPLVLKSQVKQVFISFHKFVECQFSTKLKCIQSDNGGEFISLSSYLVDYGIAHRRTCPHTHQQNGIAERRHRTIVEVGLSLLAQAEIPLSFWWEAFHTATYLINRLPSPILQNASPHTCLFRKPPDYLTLKCFGCACFPHIRPYLKHKLNFRSAKCVFLGYCDFTKGYRCLHPSGRVYVSRDVVFNEVEFPYSSLFPGKSDKVVNSPSIPISVISREISILQGNGNSSHKQNMPSSDPILHTPSSNLKPNLPAVPFHISLGGSSPPLTAAQPTVVSRNTHKMVTRANNGGQLPGTKAALLSYDVTASPINEGNSNSISPGGSFVDENFESESCCVCLSRLEDGEDMRVLPCLHKFHKLCVDMWFDACTKTCPLCRFSMVEEEKFLRKEELTEEMIIWFSSFHVAGF</sequence>
<evidence type="ECO:0000313" key="6">
    <source>
        <dbReference type="EMBL" id="TXG59841.1"/>
    </source>
</evidence>
<organism evidence="6 7">
    <name type="scientific">Acer yangbiense</name>
    <dbReference type="NCBI Taxonomy" id="1000413"/>
    <lineage>
        <taxon>Eukaryota</taxon>
        <taxon>Viridiplantae</taxon>
        <taxon>Streptophyta</taxon>
        <taxon>Embryophyta</taxon>
        <taxon>Tracheophyta</taxon>
        <taxon>Spermatophyta</taxon>
        <taxon>Magnoliopsida</taxon>
        <taxon>eudicotyledons</taxon>
        <taxon>Gunneridae</taxon>
        <taxon>Pentapetalae</taxon>
        <taxon>rosids</taxon>
        <taxon>malvids</taxon>
        <taxon>Sapindales</taxon>
        <taxon>Sapindaceae</taxon>
        <taxon>Hippocastanoideae</taxon>
        <taxon>Acereae</taxon>
        <taxon>Acer</taxon>
    </lineage>
</organism>
<dbReference type="InterPro" id="IPR012337">
    <property type="entry name" value="RNaseH-like_sf"/>
</dbReference>
<keyword evidence="1" id="KW-0645">Protease</keyword>
<dbReference type="PROSITE" id="PS50089">
    <property type="entry name" value="ZF_RING_2"/>
    <property type="match status" value="1"/>
</dbReference>
<dbReference type="SUPFAM" id="SSF53098">
    <property type="entry name" value="Ribonuclease H-like"/>
    <property type="match status" value="1"/>
</dbReference>